<keyword evidence="1" id="KW-0732">Signal</keyword>
<reference evidence="3 4" key="1">
    <citation type="submission" date="2023-03" db="EMBL/GenBank/DDBJ databases">
        <title>Genome insight into feeding habits of ladybird beetles.</title>
        <authorList>
            <person name="Li H.-S."/>
            <person name="Huang Y.-H."/>
            <person name="Pang H."/>
        </authorList>
    </citation>
    <scope>NUCLEOTIDE SEQUENCE [LARGE SCALE GENOMIC DNA]</scope>
    <source>
        <strain evidence="3">SYSU_2023b</strain>
        <tissue evidence="3">Whole body</tissue>
    </source>
</reference>
<evidence type="ECO:0000313" key="4">
    <source>
        <dbReference type="Proteomes" id="UP001431783"/>
    </source>
</evidence>
<sequence length="116" mass="13451">MSIKYNFSLFTIFVLVVHRNVHCDYDPCDPCQHSTRDYCCQYEHKCCDVHPVKGSINVAIPFCSFTPTEETSRQICLGHKRCTCNQDCEKNQRCCFLRLCGRVCVPDIHARTNIKL</sequence>
<dbReference type="EMBL" id="JARQZJ010000128">
    <property type="protein sequence ID" value="KAK9891325.1"/>
    <property type="molecule type" value="Genomic_DNA"/>
</dbReference>
<dbReference type="GO" id="GO:0030414">
    <property type="term" value="F:peptidase inhibitor activity"/>
    <property type="evidence" value="ECO:0007669"/>
    <property type="project" value="InterPro"/>
</dbReference>
<protein>
    <recommendedName>
        <fullName evidence="2">WAP domain-containing protein</fullName>
    </recommendedName>
</protein>
<organism evidence="3 4">
    <name type="scientific">Henosepilachna vigintioctopunctata</name>
    <dbReference type="NCBI Taxonomy" id="420089"/>
    <lineage>
        <taxon>Eukaryota</taxon>
        <taxon>Metazoa</taxon>
        <taxon>Ecdysozoa</taxon>
        <taxon>Arthropoda</taxon>
        <taxon>Hexapoda</taxon>
        <taxon>Insecta</taxon>
        <taxon>Pterygota</taxon>
        <taxon>Neoptera</taxon>
        <taxon>Endopterygota</taxon>
        <taxon>Coleoptera</taxon>
        <taxon>Polyphaga</taxon>
        <taxon>Cucujiformia</taxon>
        <taxon>Coccinelloidea</taxon>
        <taxon>Coccinellidae</taxon>
        <taxon>Epilachninae</taxon>
        <taxon>Epilachnini</taxon>
        <taxon>Henosepilachna</taxon>
    </lineage>
</organism>
<gene>
    <name evidence="3" type="ORF">WA026_014568</name>
</gene>
<name>A0AAW1V9D2_9CUCU</name>
<dbReference type="PROSITE" id="PS51390">
    <property type="entry name" value="WAP"/>
    <property type="match status" value="1"/>
</dbReference>
<dbReference type="InterPro" id="IPR008197">
    <property type="entry name" value="WAP_dom"/>
</dbReference>
<comment type="caution">
    <text evidence="3">The sequence shown here is derived from an EMBL/GenBank/DDBJ whole genome shotgun (WGS) entry which is preliminary data.</text>
</comment>
<accession>A0AAW1V9D2</accession>
<evidence type="ECO:0000256" key="1">
    <source>
        <dbReference type="SAM" id="SignalP"/>
    </source>
</evidence>
<feature type="chain" id="PRO_5043374032" description="WAP domain-containing protein" evidence="1">
    <location>
        <begin position="24"/>
        <end position="116"/>
    </location>
</feature>
<evidence type="ECO:0000313" key="3">
    <source>
        <dbReference type="EMBL" id="KAK9891325.1"/>
    </source>
</evidence>
<feature type="domain" description="WAP" evidence="2">
    <location>
        <begin position="57"/>
        <end position="108"/>
    </location>
</feature>
<feature type="signal peptide" evidence="1">
    <location>
        <begin position="1"/>
        <end position="23"/>
    </location>
</feature>
<dbReference type="AlphaFoldDB" id="A0AAW1V9D2"/>
<proteinExistence type="predicted"/>
<evidence type="ECO:0000259" key="2">
    <source>
        <dbReference type="PROSITE" id="PS51390"/>
    </source>
</evidence>
<keyword evidence="4" id="KW-1185">Reference proteome</keyword>
<dbReference type="GO" id="GO:0005576">
    <property type="term" value="C:extracellular region"/>
    <property type="evidence" value="ECO:0007669"/>
    <property type="project" value="InterPro"/>
</dbReference>
<dbReference type="Proteomes" id="UP001431783">
    <property type="component" value="Unassembled WGS sequence"/>
</dbReference>